<sequence length="189" mass="21102">MEAGKVDLQEKYCRQDIKLHDVFQTAPENTDFLRAHVFNKNKSIVKSNYSTSLSKWKSLTKKRPTKRADTKLSFCPTDANALIKDLSSARARMASYVKHLIMKNEDNNDDKIPIFIQYFARGSPGSTVSSQLGNQGRFYKDFQANGSIIAAQDNLVPVLLRAFPYEGSFTQVRPGSTQVPVALGALVPI</sequence>
<comment type="caution">
    <text evidence="1">The sequence shown here is derived from an EMBL/GenBank/DDBJ whole genome shotgun (WGS) entry which is preliminary data.</text>
</comment>
<evidence type="ECO:0000313" key="1">
    <source>
        <dbReference type="EMBL" id="OWZ13764.1"/>
    </source>
</evidence>
<accession>A0A225W8P4</accession>
<name>A0A225W8P4_9STRA</name>
<evidence type="ECO:0000313" key="2">
    <source>
        <dbReference type="Proteomes" id="UP000198211"/>
    </source>
</evidence>
<keyword evidence="2" id="KW-1185">Reference proteome</keyword>
<dbReference type="EMBL" id="NBNE01001499">
    <property type="protein sequence ID" value="OWZ13764.1"/>
    <property type="molecule type" value="Genomic_DNA"/>
</dbReference>
<organism evidence="1 2">
    <name type="scientific">Phytophthora megakarya</name>
    <dbReference type="NCBI Taxonomy" id="4795"/>
    <lineage>
        <taxon>Eukaryota</taxon>
        <taxon>Sar</taxon>
        <taxon>Stramenopiles</taxon>
        <taxon>Oomycota</taxon>
        <taxon>Peronosporomycetes</taxon>
        <taxon>Peronosporales</taxon>
        <taxon>Peronosporaceae</taxon>
        <taxon>Phytophthora</taxon>
    </lineage>
</organism>
<dbReference type="AlphaFoldDB" id="A0A225W8P4"/>
<reference evidence="2" key="1">
    <citation type="submission" date="2017-03" db="EMBL/GenBank/DDBJ databases">
        <title>Phytopthora megakarya and P. palmivora, two closely related causual agents of cacao black pod achieved similar genome size and gene model numbers by different mechanisms.</title>
        <authorList>
            <person name="Ali S."/>
            <person name="Shao J."/>
            <person name="Larry D.J."/>
            <person name="Kronmiller B."/>
            <person name="Shen D."/>
            <person name="Strem M.D."/>
            <person name="Melnick R.L."/>
            <person name="Guiltinan M.J."/>
            <person name="Tyler B.M."/>
            <person name="Meinhardt L.W."/>
            <person name="Bailey B.A."/>
        </authorList>
    </citation>
    <scope>NUCLEOTIDE SEQUENCE [LARGE SCALE GENOMIC DNA]</scope>
    <source>
        <strain evidence="2">zdho120</strain>
    </source>
</reference>
<gene>
    <name evidence="1" type="ORF">PHMEG_00012856</name>
</gene>
<protein>
    <submittedName>
        <fullName evidence="1">Uncharacterized protein</fullName>
    </submittedName>
</protein>
<proteinExistence type="predicted"/>
<dbReference type="Proteomes" id="UP000198211">
    <property type="component" value="Unassembled WGS sequence"/>
</dbReference>